<sequence length="52" mass="5849">MAGFLKVVKAVAKYGSKAVKWCWDNKGKILEWLNIGMAVDWIVEQVRKIVGA</sequence>
<protein>
    <submittedName>
        <fullName evidence="1">Aureocin A53-like protein</fullName>
    </submittedName>
</protein>
<keyword evidence="1" id="KW-0614">Plasmid</keyword>
<dbReference type="HOGENOM" id="CLU_214278_0_0_11"/>
<gene>
    <name evidence="1" type="primary">aucA</name>
</gene>
<keyword evidence="2" id="KW-1185">Reference proteome</keyword>
<dbReference type="EMBL" id="AF401314">
    <property type="protein sequence ID" value="AAX76792.1"/>
    <property type="molecule type" value="Genomic_DNA"/>
</dbReference>
<dbReference type="RefSeq" id="WP_010976360.1">
    <property type="nucleotide sequence ID" value="NC_003080.1"/>
</dbReference>
<dbReference type="NCBIfam" id="NF033881">
    <property type="entry name" value="aureocin_A53"/>
    <property type="match status" value="1"/>
</dbReference>
<dbReference type="PATRIC" id="fig|306537.10.peg.6"/>
<dbReference type="KEGG" id="cjk:AAX76792"/>
<name>Q576C5_CORJK</name>
<evidence type="ECO:0000313" key="1">
    <source>
        <dbReference type="EMBL" id="AAX76792.1"/>
    </source>
</evidence>
<reference evidence="1 2" key="1">
    <citation type="journal article" date="2005" name="J. Bacteriol.">
        <title>Complete genome sequence and analysis of the multiresistant nosocomial pathogen Corynebacterium jeikeium K411, a lipid-requiring bacterium of the human skin flora.</title>
        <authorList>
            <person name="Tauch A."/>
            <person name="Kaiser O."/>
            <person name="Hain T."/>
            <person name="Goesmann A."/>
            <person name="Weisshaar B."/>
            <person name="Albersmeier A."/>
            <person name="Bekel T."/>
            <person name="Bischoff N."/>
            <person name="Brune I."/>
            <person name="Chakraborty T."/>
            <person name="Kalinowski J."/>
            <person name="Meyer F."/>
            <person name="Rupp O."/>
            <person name="Schneiker S."/>
            <person name="Viehoever P."/>
            <person name="Puehler A."/>
        </authorList>
    </citation>
    <scope>NUCLEOTIDE SEQUENCE [LARGE SCALE GENOMIC DNA]</scope>
    <source>
        <strain evidence="2">K411</strain>
        <plasmid evidence="1 2">pKW4</plasmid>
    </source>
</reference>
<accession>Q576C5</accession>
<dbReference type="Proteomes" id="UP000000545">
    <property type="component" value="Plasmid pKW4"/>
</dbReference>
<proteinExistence type="predicted"/>
<dbReference type="InterPro" id="IPR020968">
    <property type="entry name" value="Bacteriocin_II_aureocin-like"/>
</dbReference>
<geneLocation type="plasmid" evidence="1 2">
    <name>pKW4</name>
</geneLocation>
<organism evidence="1 2">
    <name type="scientific">Corynebacterium jeikeium (strain K411)</name>
    <dbReference type="NCBI Taxonomy" id="306537"/>
    <lineage>
        <taxon>Bacteria</taxon>
        <taxon>Bacillati</taxon>
        <taxon>Actinomycetota</taxon>
        <taxon>Actinomycetes</taxon>
        <taxon>Mycobacteriales</taxon>
        <taxon>Corynebacteriaceae</taxon>
        <taxon>Corynebacterium</taxon>
    </lineage>
</organism>
<dbReference type="OrthoDB" id="5195455at2"/>
<dbReference type="AlphaFoldDB" id="Q576C5"/>
<dbReference type="Pfam" id="PF11758">
    <property type="entry name" value="Bacteriocin_IIi"/>
    <property type="match status" value="1"/>
</dbReference>
<evidence type="ECO:0000313" key="2">
    <source>
        <dbReference type="Proteomes" id="UP000000545"/>
    </source>
</evidence>
<dbReference type="SMR" id="Q576C5"/>